<dbReference type="RefSeq" id="WP_203915102.1">
    <property type="nucleotide sequence ID" value="NZ_BONY01000131.1"/>
</dbReference>
<comment type="caution">
    <text evidence="1">The sequence shown here is derived from an EMBL/GenBank/DDBJ whole genome shotgun (WGS) entry which is preliminary data.</text>
</comment>
<evidence type="ECO:0000313" key="2">
    <source>
        <dbReference type="Proteomes" id="UP000612899"/>
    </source>
</evidence>
<dbReference type="Proteomes" id="UP000612899">
    <property type="component" value="Unassembled WGS sequence"/>
</dbReference>
<evidence type="ECO:0000313" key="1">
    <source>
        <dbReference type="EMBL" id="GIH11380.1"/>
    </source>
</evidence>
<keyword evidence="2" id="KW-1185">Reference proteome</keyword>
<gene>
    <name evidence="1" type="ORF">Rhe02_94470</name>
</gene>
<protein>
    <submittedName>
        <fullName evidence="1">Uncharacterized protein</fullName>
    </submittedName>
</protein>
<accession>A0A8J3VLZ1</accession>
<sequence>MTSPPKKISIYLPEDVREVLDGVDNASAYVAESIRMRRRHEATRAVLRDAGYLVTDAGVERMRQRVLALDALNAEAIAAGDE</sequence>
<name>A0A8J3VLZ1_9ACTN</name>
<organism evidence="1 2">
    <name type="scientific">Rhizocola hellebori</name>
    <dbReference type="NCBI Taxonomy" id="1392758"/>
    <lineage>
        <taxon>Bacteria</taxon>
        <taxon>Bacillati</taxon>
        <taxon>Actinomycetota</taxon>
        <taxon>Actinomycetes</taxon>
        <taxon>Micromonosporales</taxon>
        <taxon>Micromonosporaceae</taxon>
        <taxon>Rhizocola</taxon>
    </lineage>
</organism>
<proteinExistence type="predicted"/>
<reference evidence="1" key="1">
    <citation type="submission" date="2021-01" db="EMBL/GenBank/DDBJ databases">
        <title>Whole genome shotgun sequence of Rhizocola hellebori NBRC 109834.</title>
        <authorList>
            <person name="Komaki H."/>
            <person name="Tamura T."/>
        </authorList>
    </citation>
    <scope>NUCLEOTIDE SEQUENCE</scope>
    <source>
        <strain evidence="1">NBRC 109834</strain>
    </source>
</reference>
<dbReference type="EMBL" id="BONY01000131">
    <property type="protein sequence ID" value="GIH11380.1"/>
    <property type="molecule type" value="Genomic_DNA"/>
</dbReference>
<dbReference type="AlphaFoldDB" id="A0A8J3VLZ1"/>